<dbReference type="SUPFAM" id="SSF51735">
    <property type="entry name" value="NAD(P)-binding Rossmann-fold domains"/>
    <property type="match status" value="1"/>
</dbReference>
<keyword evidence="3" id="KW-0862">Zinc</keyword>
<gene>
    <name evidence="6" type="ORF">PITG_10855</name>
</gene>
<dbReference type="InterPro" id="IPR029752">
    <property type="entry name" value="D-isomer_DH_CS1"/>
</dbReference>
<dbReference type="PROSITE" id="PS00065">
    <property type="entry name" value="D_2_HYDROXYACID_DH_1"/>
    <property type="match status" value="1"/>
</dbReference>
<dbReference type="FunFam" id="3.40.50.720:FF:000022">
    <property type="entry name" value="Cinnamyl alcohol dehydrogenase"/>
    <property type="match status" value="1"/>
</dbReference>
<dbReference type="InParanoid" id="D0NH87"/>
<accession>D0NH87</accession>
<organism evidence="6 7">
    <name type="scientific">Phytophthora infestans (strain T30-4)</name>
    <name type="common">Potato late blight agent</name>
    <dbReference type="NCBI Taxonomy" id="403677"/>
    <lineage>
        <taxon>Eukaryota</taxon>
        <taxon>Sar</taxon>
        <taxon>Stramenopiles</taxon>
        <taxon>Oomycota</taxon>
        <taxon>Peronosporomycetes</taxon>
        <taxon>Peronosporales</taxon>
        <taxon>Peronosporaceae</taxon>
        <taxon>Phytophthora</taxon>
    </lineage>
</organism>
<feature type="domain" description="Alcohol dehydrogenase-like C-terminal" evidence="5">
    <location>
        <begin position="97"/>
        <end position="221"/>
    </location>
</feature>
<sequence length="257" mass="27687">MKVGDRVGIGAQVWACLNKFPDDPCKECANGKDAYCRHHVGTYNSKYRKTDDAITYGGQHPSDVAAPLLCAGTTVFTPFKEVGIKPGDRVGIVGVGGLGHLGIQFAKAMGAAAVVAFSRSASKEQEIRRLGADEFVVYTDEKQAADAAKSVDILLITADANNMPYTLFLSFLAVHGTVIMVGLPNDEIKFKPFPLVGKGLNFKGSAIGSIQDIKDMLDVASKKNVRPVIQKLPMSKVNEGIQMVRNGTVRYRVVLEN</sequence>
<keyword evidence="2" id="KW-0479">Metal-binding</keyword>
<dbReference type="Gene3D" id="3.90.180.10">
    <property type="entry name" value="Medium-chain alcohol dehydrogenases, catalytic domain"/>
    <property type="match status" value="2"/>
</dbReference>
<dbReference type="AlphaFoldDB" id="D0NH87"/>
<evidence type="ECO:0000313" key="6">
    <source>
        <dbReference type="EMBL" id="EEY58726.1"/>
    </source>
</evidence>
<dbReference type="InterPro" id="IPR011032">
    <property type="entry name" value="GroES-like_sf"/>
</dbReference>
<evidence type="ECO:0000259" key="5">
    <source>
        <dbReference type="Pfam" id="PF00107"/>
    </source>
</evidence>
<dbReference type="GeneID" id="9476056"/>
<keyword evidence="7" id="KW-1185">Reference proteome</keyword>
<dbReference type="InterPro" id="IPR036291">
    <property type="entry name" value="NAD(P)-bd_dom_sf"/>
</dbReference>
<dbReference type="VEuPathDB" id="FungiDB:PITG_10855"/>
<keyword evidence="4" id="KW-0560">Oxidoreductase</keyword>
<dbReference type="Proteomes" id="UP000006643">
    <property type="component" value="Unassembled WGS sequence"/>
</dbReference>
<dbReference type="KEGG" id="pif:PITG_10855"/>
<dbReference type="InterPro" id="IPR047109">
    <property type="entry name" value="CAD-like"/>
</dbReference>
<reference evidence="7" key="1">
    <citation type="journal article" date="2009" name="Nature">
        <title>Genome sequence and analysis of the Irish potato famine pathogen Phytophthora infestans.</title>
        <authorList>
            <consortium name="The Broad Institute Genome Sequencing Platform"/>
            <person name="Haas B.J."/>
            <person name="Kamoun S."/>
            <person name="Zody M.C."/>
            <person name="Jiang R.H."/>
            <person name="Handsaker R.E."/>
            <person name="Cano L.M."/>
            <person name="Grabherr M."/>
            <person name="Kodira C.D."/>
            <person name="Raffaele S."/>
            <person name="Torto-Alalibo T."/>
            <person name="Bozkurt T.O."/>
            <person name="Ah-Fong A.M."/>
            <person name="Alvarado L."/>
            <person name="Anderson V.L."/>
            <person name="Armstrong M.R."/>
            <person name="Avrova A."/>
            <person name="Baxter L."/>
            <person name="Beynon J."/>
            <person name="Boevink P.C."/>
            <person name="Bollmann S.R."/>
            <person name="Bos J.I."/>
            <person name="Bulone V."/>
            <person name="Cai G."/>
            <person name="Cakir C."/>
            <person name="Carrington J.C."/>
            <person name="Chawner M."/>
            <person name="Conti L."/>
            <person name="Costanzo S."/>
            <person name="Ewan R."/>
            <person name="Fahlgren N."/>
            <person name="Fischbach M.A."/>
            <person name="Fugelstad J."/>
            <person name="Gilroy E.M."/>
            <person name="Gnerre S."/>
            <person name="Green P.J."/>
            <person name="Grenville-Briggs L.J."/>
            <person name="Griffith J."/>
            <person name="Grunwald N.J."/>
            <person name="Horn K."/>
            <person name="Horner N.R."/>
            <person name="Hu C.H."/>
            <person name="Huitema E."/>
            <person name="Jeong D.H."/>
            <person name="Jones A.M."/>
            <person name="Jones J.D."/>
            <person name="Jones R.W."/>
            <person name="Karlsson E.K."/>
            <person name="Kunjeti S.G."/>
            <person name="Lamour K."/>
            <person name="Liu Z."/>
            <person name="Ma L."/>
            <person name="Maclean D."/>
            <person name="Chibucos M.C."/>
            <person name="McDonald H."/>
            <person name="McWalters J."/>
            <person name="Meijer H.J."/>
            <person name="Morgan W."/>
            <person name="Morris P.F."/>
            <person name="Munro C.A."/>
            <person name="O'Neill K."/>
            <person name="Ospina-Giraldo M."/>
            <person name="Pinzon A."/>
            <person name="Pritchard L."/>
            <person name="Ramsahoye B."/>
            <person name="Ren Q."/>
            <person name="Restrepo S."/>
            <person name="Roy S."/>
            <person name="Sadanandom A."/>
            <person name="Savidor A."/>
            <person name="Schornack S."/>
            <person name="Schwartz D.C."/>
            <person name="Schumann U.D."/>
            <person name="Schwessinger B."/>
            <person name="Seyer L."/>
            <person name="Sharpe T."/>
            <person name="Silvar C."/>
            <person name="Song J."/>
            <person name="Studholme D.J."/>
            <person name="Sykes S."/>
            <person name="Thines M."/>
            <person name="van de Vondervoort P.J."/>
            <person name="Phuntumart V."/>
            <person name="Wawra S."/>
            <person name="Weide R."/>
            <person name="Win J."/>
            <person name="Young C."/>
            <person name="Zhou S."/>
            <person name="Fry W."/>
            <person name="Meyers B.C."/>
            <person name="van West P."/>
            <person name="Ristaino J."/>
            <person name="Govers F."/>
            <person name="Birch P.R."/>
            <person name="Whisson S.C."/>
            <person name="Judelson H.S."/>
            <person name="Nusbaum C."/>
        </authorList>
    </citation>
    <scope>NUCLEOTIDE SEQUENCE [LARGE SCALE GENOMIC DNA]</scope>
    <source>
        <strain evidence="7">T30-4</strain>
    </source>
</reference>
<dbReference type="RefSeq" id="XP_002901670.1">
    <property type="nucleotide sequence ID" value="XM_002901624.1"/>
</dbReference>
<name>D0NH87_PHYIT</name>
<dbReference type="OrthoDB" id="1879366at2759"/>
<dbReference type="PANTHER" id="PTHR42683">
    <property type="entry name" value="ALDEHYDE REDUCTASE"/>
    <property type="match status" value="1"/>
</dbReference>
<evidence type="ECO:0000313" key="7">
    <source>
        <dbReference type="Proteomes" id="UP000006643"/>
    </source>
</evidence>
<dbReference type="InterPro" id="IPR013149">
    <property type="entry name" value="ADH-like_C"/>
</dbReference>
<proteinExistence type="predicted"/>
<evidence type="ECO:0000256" key="2">
    <source>
        <dbReference type="ARBA" id="ARBA00022723"/>
    </source>
</evidence>
<dbReference type="STRING" id="403677.D0NH87"/>
<evidence type="ECO:0000256" key="3">
    <source>
        <dbReference type="ARBA" id="ARBA00022833"/>
    </source>
</evidence>
<evidence type="ECO:0000256" key="4">
    <source>
        <dbReference type="ARBA" id="ARBA00023002"/>
    </source>
</evidence>
<protein>
    <submittedName>
        <fullName evidence="6">Alcohol dehydrogenase, putative</fullName>
    </submittedName>
</protein>
<dbReference type="Pfam" id="PF00107">
    <property type="entry name" value="ADH_zinc_N"/>
    <property type="match status" value="1"/>
</dbReference>
<dbReference type="GO" id="GO:0016616">
    <property type="term" value="F:oxidoreductase activity, acting on the CH-OH group of donors, NAD or NADP as acceptor"/>
    <property type="evidence" value="ECO:0007669"/>
    <property type="project" value="InterPro"/>
</dbReference>
<evidence type="ECO:0000256" key="1">
    <source>
        <dbReference type="ARBA" id="ARBA00001947"/>
    </source>
</evidence>
<dbReference type="EMBL" id="DS028137">
    <property type="protein sequence ID" value="EEY58726.1"/>
    <property type="molecule type" value="Genomic_DNA"/>
</dbReference>
<dbReference type="eggNOG" id="KOG0023">
    <property type="taxonomic scope" value="Eukaryota"/>
</dbReference>
<dbReference type="Gene3D" id="3.40.50.720">
    <property type="entry name" value="NAD(P)-binding Rossmann-like Domain"/>
    <property type="match status" value="1"/>
</dbReference>
<dbReference type="HOGENOM" id="CLU_026673_20_2_1"/>
<comment type="cofactor">
    <cofactor evidence="1">
        <name>Zn(2+)</name>
        <dbReference type="ChEBI" id="CHEBI:29105"/>
    </cofactor>
</comment>
<dbReference type="SUPFAM" id="SSF50129">
    <property type="entry name" value="GroES-like"/>
    <property type="match status" value="1"/>
</dbReference>
<dbReference type="OMA" id="GHMAIMI"/>
<dbReference type="GO" id="GO:0046872">
    <property type="term" value="F:metal ion binding"/>
    <property type="evidence" value="ECO:0007669"/>
    <property type="project" value="UniProtKB-KW"/>
</dbReference>